<dbReference type="InterPro" id="IPR001623">
    <property type="entry name" value="DnaJ_domain"/>
</dbReference>
<sequence>MCSKMDVIKTINIRKLTPYIVLLVLELLYDVSECATQAEINRHLEAGREYLQRNQLADALKEYHAAVEGDPTNYLTNFKRGTVYLALGRARLALQDLETVLELKPDFNPARLQRGSVLMKLGEYDSAYLDLYNVLSEDPYNEEANTLFHRVNPAQESYMIAHELKQMRNYDGAIRELTNLLEISPWSTEIRQLRADCYLEQGEILSAVSDIRAINRLQQDNTEGYFKLSNLLYQTGFVAESLKEIRECLRLDPEHKDCFPLYKKIKKIDKLLSSAESALENNNFGECIEEAGKILKAENSVKDVIFNAKKLLCSCYVKDEQYTAAIGTCRAALEIHQDPSILSDRADAYIGTEMYDEAIHDYKAALEMNEHDQRAKDGLLKAQRLQKQAERRDYYKILGVKRTATKQEIIKAYRKAAQKWHPDNFKDDEKKVAENKFIDIAAAKEVLTDPEKRAQFDNGEDPLDPEAGNNHRGGSPFHHFHHGSPFQFKFHFN</sequence>
<dbReference type="EMBL" id="GIIL01002768">
    <property type="protein sequence ID" value="NOV46494.1"/>
    <property type="molecule type" value="Transcribed_RNA"/>
</dbReference>
<evidence type="ECO:0000313" key="9">
    <source>
        <dbReference type="EMBL" id="NOV46494.1"/>
    </source>
</evidence>
<dbReference type="Pfam" id="PF14559">
    <property type="entry name" value="TPR_19"/>
    <property type="match status" value="1"/>
</dbReference>
<evidence type="ECO:0000256" key="2">
    <source>
        <dbReference type="ARBA" id="ARBA00022729"/>
    </source>
</evidence>
<dbReference type="SMART" id="SM00271">
    <property type="entry name" value="DnaJ"/>
    <property type="match status" value="1"/>
</dbReference>
<dbReference type="InterPro" id="IPR036869">
    <property type="entry name" value="J_dom_sf"/>
</dbReference>
<dbReference type="Pfam" id="PF13181">
    <property type="entry name" value="TPR_8"/>
    <property type="match status" value="1"/>
</dbReference>
<dbReference type="SMART" id="SM00028">
    <property type="entry name" value="TPR"/>
    <property type="match status" value="7"/>
</dbReference>
<dbReference type="InterPro" id="IPR019734">
    <property type="entry name" value="TPR_rpt"/>
</dbReference>
<dbReference type="PANTHER" id="PTHR44140">
    <property type="entry name" value="LD25575P"/>
    <property type="match status" value="1"/>
</dbReference>
<feature type="domain" description="J" evidence="8">
    <location>
        <begin position="393"/>
        <end position="460"/>
    </location>
</feature>
<accession>A0A6M2DKM1</accession>
<organism evidence="9">
    <name type="scientific">Xenopsylla cheopis</name>
    <name type="common">Oriental rat flea</name>
    <name type="synonym">Pulex cheopis</name>
    <dbReference type="NCBI Taxonomy" id="163159"/>
    <lineage>
        <taxon>Eukaryota</taxon>
        <taxon>Metazoa</taxon>
        <taxon>Ecdysozoa</taxon>
        <taxon>Arthropoda</taxon>
        <taxon>Hexapoda</taxon>
        <taxon>Insecta</taxon>
        <taxon>Pterygota</taxon>
        <taxon>Neoptera</taxon>
        <taxon>Endopterygota</taxon>
        <taxon>Siphonaptera</taxon>
        <taxon>Pulicidae</taxon>
        <taxon>Xenopsyllinae</taxon>
        <taxon>Xenopsylla</taxon>
    </lineage>
</organism>
<dbReference type="FunFam" id="1.25.40.10:FF:000224">
    <property type="entry name" value="DnaJ and TPR domain protein"/>
    <property type="match status" value="1"/>
</dbReference>
<dbReference type="Pfam" id="PF13414">
    <property type="entry name" value="TPR_11"/>
    <property type="match status" value="1"/>
</dbReference>
<dbReference type="SUPFAM" id="SSF48452">
    <property type="entry name" value="TPR-like"/>
    <property type="match status" value="1"/>
</dbReference>
<dbReference type="Gene3D" id="1.25.40.10">
    <property type="entry name" value="Tetratricopeptide repeat domain"/>
    <property type="match status" value="1"/>
</dbReference>
<evidence type="ECO:0000256" key="3">
    <source>
        <dbReference type="ARBA" id="ARBA00022737"/>
    </source>
</evidence>
<dbReference type="PROSITE" id="PS50005">
    <property type="entry name" value="TPR"/>
    <property type="match status" value="5"/>
</dbReference>
<dbReference type="AlphaFoldDB" id="A0A6M2DKM1"/>
<dbReference type="InterPro" id="IPR011990">
    <property type="entry name" value="TPR-like_helical_dom_sf"/>
</dbReference>
<keyword evidence="3" id="KW-0677">Repeat</keyword>
<dbReference type="GO" id="GO:0051087">
    <property type="term" value="F:protein-folding chaperone binding"/>
    <property type="evidence" value="ECO:0007669"/>
    <property type="project" value="TreeGrafter"/>
</dbReference>
<evidence type="ECO:0000256" key="5">
    <source>
        <dbReference type="ARBA" id="ARBA00022824"/>
    </source>
</evidence>
<feature type="region of interest" description="Disordered" evidence="7">
    <location>
        <begin position="450"/>
        <end position="480"/>
    </location>
</feature>
<comment type="subcellular location">
    <subcellularLocation>
        <location evidence="1">Endoplasmic reticulum lumen</location>
    </subcellularLocation>
</comment>
<evidence type="ECO:0000256" key="1">
    <source>
        <dbReference type="ARBA" id="ARBA00004319"/>
    </source>
</evidence>
<feature type="repeat" description="TPR" evidence="6">
    <location>
        <begin position="339"/>
        <end position="372"/>
    </location>
</feature>
<keyword evidence="2" id="KW-0732">Signal</keyword>
<dbReference type="CDD" id="cd06257">
    <property type="entry name" value="DnaJ"/>
    <property type="match status" value="1"/>
</dbReference>
<reference evidence="9" key="1">
    <citation type="submission" date="2020-03" db="EMBL/GenBank/DDBJ databases">
        <title>Transcriptomic Profiling of the Digestive Tract of the Rat Flea, Xenopsylla cheopis, Following Blood Feeding and Infection with Yersinia pestis.</title>
        <authorList>
            <person name="Bland D.M."/>
            <person name="Martens C.A."/>
            <person name="Virtaneva K."/>
            <person name="Kanakabandi K."/>
            <person name="Long D."/>
            <person name="Rosenke R."/>
            <person name="Saturday G.A."/>
            <person name="Hoyt F.H."/>
            <person name="Bruno D.P."/>
            <person name="Ribeiro J.M.C."/>
            <person name="Hinnebusch J."/>
        </authorList>
    </citation>
    <scope>NUCLEOTIDE SEQUENCE</scope>
</reference>
<feature type="repeat" description="TPR" evidence="6">
    <location>
        <begin position="74"/>
        <end position="107"/>
    </location>
</feature>
<proteinExistence type="predicted"/>
<dbReference type="Pfam" id="PF00226">
    <property type="entry name" value="DnaJ"/>
    <property type="match status" value="1"/>
</dbReference>
<dbReference type="GO" id="GO:0034975">
    <property type="term" value="P:protein folding in endoplasmic reticulum"/>
    <property type="evidence" value="ECO:0007669"/>
    <property type="project" value="TreeGrafter"/>
</dbReference>
<evidence type="ECO:0000256" key="4">
    <source>
        <dbReference type="ARBA" id="ARBA00022803"/>
    </source>
</evidence>
<dbReference type="PROSITE" id="PS50076">
    <property type="entry name" value="DNAJ_2"/>
    <property type="match status" value="1"/>
</dbReference>
<feature type="repeat" description="TPR" evidence="6">
    <location>
        <begin position="108"/>
        <end position="141"/>
    </location>
</feature>
<protein>
    <submittedName>
        <fullName evidence="9">Putative dsrna-activated protein kinase inhibitor p58</fullName>
    </submittedName>
</protein>
<evidence type="ECO:0000256" key="7">
    <source>
        <dbReference type="SAM" id="MobiDB-lite"/>
    </source>
</evidence>
<dbReference type="GO" id="GO:0005788">
    <property type="term" value="C:endoplasmic reticulum lumen"/>
    <property type="evidence" value="ECO:0007669"/>
    <property type="project" value="UniProtKB-SubCell"/>
</dbReference>
<evidence type="ECO:0000259" key="8">
    <source>
        <dbReference type="PROSITE" id="PS50076"/>
    </source>
</evidence>
<feature type="repeat" description="TPR" evidence="6">
    <location>
        <begin position="222"/>
        <end position="255"/>
    </location>
</feature>
<feature type="repeat" description="TPR" evidence="6">
    <location>
        <begin position="40"/>
        <end position="73"/>
    </location>
</feature>
<dbReference type="GO" id="GO:0051787">
    <property type="term" value="F:misfolded protein binding"/>
    <property type="evidence" value="ECO:0007669"/>
    <property type="project" value="TreeGrafter"/>
</dbReference>
<keyword evidence="5" id="KW-0256">Endoplasmic reticulum</keyword>
<dbReference type="PANTHER" id="PTHR44140:SF2">
    <property type="entry name" value="LD25575P"/>
    <property type="match status" value="1"/>
</dbReference>
<evidence type="ECO:0000256" key="6">
    <source>
        <dbReference type="PROSITE-ProRule" id="PRU00339"/>
    </source>
</evidence>
<dbReference type="InterPro" id="IPR051727">
    <property type="entry name" value="DnaJ_C3_Co-chaperones"/>
</dbReference>
<dbReference type="SUPFAM" id="SSF46565">
    <property type="entry name" value="Chaperone J-domain"/>
    <property type="match status" value="1"/>
</dbReference>
<name>A0A6M2DKM1_XENCH</name>
<dbReference type="PRINTS" id="PR00625">
    <property type="entry name" value="JDOMAIN"/>
</dbReference>
<keyword evidence="4 6" id="KW-0802">TPR repeat</keyword>
<dbReference type="Gene3D" id="1.10.287.110">
    <property type="entry name" value="DnaJ domain"/>
    <property type="match status" value="1"/>
</dbReference>